<reference evidence="1" key="2">
    <citation type="submission" date="2025-05" db="UniProtKB">
        <authorList>
            <consortium name="EnsemblMetazoa"/>
        </authorList>
    </citation>
    <scope>IDENTIFICATION</scope>
    <source>
        <strain evidence="1">Foshan</strain>
    </source>
</reference>
<dbReference type="CDD" id="cd09272">
    <property type="entry name" value="RNase_HI_RT_Ty1"/>
    <property type="match status" value="1"/>
</dbReference>
<dbReference type="PANTHER" id="PTHR11439">
    <property type="entry name" value="GAG-POL-RELATED RETROTRANSPOSON"/>
    <property type="match status" value="1"/>
</dbReference>
<dbReference type="GeneID" id="134286595"/>
<evidence type="ECO:0008006" key="3">
    <source>
        <dbReference type="Google" id="ProtNLM"/>
    </source>
</evidence>
<evidence type="ECO:0000313" key="2">
    <source>
        <dbReference type="Proteomes" id="UP000069940"/>
    </source>
</evidence>
<dbReference type="EnsemblMetazoa" id="AALFPA23_016265.R23704">
    <property type="protein sequence ID" value="AALFPA23_016265.P23704"/>
    <property type="gene ID" value="AALFPA23_016265"/>
</dbReference>
<organism evidence="1 2">
    <name type="scientific">Aedes albopictus</name>
    <name type="common">Asian tiger mosquito</name>
    <name type="synonym">Stegomyia albopicta</name>
    <dbReference type="NCBI Taxonomy" id="7160"/>
    <lineage>
        <taxon>Eukaryota</taxon>
        <taxon>Metazoa</taxon>
        <taxon>Ecdysozoa</taxon>
        <taxon>Arthropoda</taxon>
        <taxon>Hexapoda</taxon>
        <taxon>Insecta</taxon>
        <taxon>Pterygota</taxon>
        <taxon>Neoptera</taxon>
        <taxon>Endopterygota</taxon>
        <taxon>Diptera</taxon>
        <taxon>Nematocera</taxon>
        <taxon>Culicoidea</taxon>
        <taxon>Culicidae</taxon>
        <taxon>Culicinae</taxon>
        <taxon>Aedini</taxon>
        <taxon>Aedes</taxon>
        <taxon>Stegomyia</taxon>
    </lineage>
</organism>
<proteinExistence type="predicted"/>
<name>A0ABM1Z967_AEDAL</name>
<reference evidence="2" key="1">
    <citation type="journal article" date="2015" name="Proc. Natl. Acad. Sci. U.S.A.">
        <title>Genome sequence of the Asian Tiger mosquito, Aedes albopictus, reveals insights into its biology, genetics, and evolution.</title>
        <authorList>
            <person name="Chen X.G."/>
            <person name="Jiang X."/>
            <person name="Gu J."/>
            <person name="Xu M."/>
            <person name="Wu Y."/>
            <person name="Deng Y."/>
            <person name="Zhang C."/>
            <person name="Bonizzoni M."/>
            <person name="Dermauw W."/>
            <person name="Vontas J."/>
            <person name="Armbruster P."/>
            <person name="Huang X."/>
            <person name="Yang Y."/>
            <person name="Zhang H."/>
            <person name="He W."/>
            <person name="Peng H."/>
            <person name="Liu Y."/>
            <person name="Wu K."/>
            <person name="Chen J."/>
            <person name="Lirakis M."/>
            <person name="Topalis P."/>
            <person name="Van Leeuwen T."/>
            <person name="Hall A.B."/>
            <person name="Jiang X."/>
            <person name="Thorpe C."/>
            <person name="Mueller R.L."/>
            <person name="Sun C."/>
            <person name="Waterhouse R.M."/>
            <person name="Yan G."/>
            <person name="Tu Z.J."/>
            <person name="Fang X."/>
            <person name="James A.A."/>
        </authorList>
    </citation>
    <scope>NUCLEOTIDE SEQUENCE [LARGE SCALE GENOMIC DNA]</scope>
    <source>
        <strain evidence="2">Foshan</strain>
    </source>
</reference>
<dbReference type="PANTHER" id="PTHR11439:SF483">
    <property type="entry name" value="PEPTIDE SYNTHASE GLIP-LIKE, PUTATIVE (AFU_ORTHOLOGUE AFUA_3G12920)-RELATED"/>
    <property type="match status" value="1"/>
</dbReference>
<dbReference type="RefSeq" id="XP_062704213.1">
    <property type="nucleotide sequence ID" value="XM_062848229.1"/>
</dbReference>
<accession>A0ABM1Z967</accession>
<sequence length="210" mass="23773">MYLAQCTRPDICHAVNVLCRFNENPGEKHWNAVKHLLRYLRGTSNFRLTYRKDADSTITGYADADWATSSEDRKSITGFVFIAQGGAISWCCKRQQTVALSTCEAEYMALSAAVQEALWWKRLRATFDVDEAVQINCDNQSTIAVAKNGGYYPRTKHIDIRHCFIREAVQRGDVDVVYISTDKQLADCLTKPLAKPKIELQRDAMGIQSQ</sequence>
<protein>
    <recommendedName>
        <fullName evidence="3">Reverse transcriptase Ty1/copia-type domain-containing protein</fullName>
    </recommendedName>
</protein>
<keyword evidence="2" id="KW-1185">Reference proteome</keyword>
<evidence type="ECO:0000313" key="1">
    <source>
        <dbReference type="EnsemblMetazoa" id="AALFPA23_016265.P23704"/>
    </source>
</evidence>
<dbReference type="Proteomes" id="UP000069940">
    <property type="component" value="Unassembled WGS sequence"/>
</dbReference>